<reference evidence="2 3" key="1">
    <citation type="submission" date="2017-10" db="EMBL/GenBank/DDBJ databases">
        <title>Comparative genomics in systemic dimorphic fungi from Ajellomycetaceae.</title>
        <authorList>
            <person name="Munoz J.F."/>
            <person name="Mcewen J.G."/>
            <person name="Clay O.K."/>
            <person name="Cuomo C.A."/>
        </authorList>
    </citation>
    <scope>NUCLEOTIDE SEQUENCE [LARGE SCALE GENOMIC DNA]</scope>
    <source>
        <strain evidence="2 3">UAMH4076</strain>
    </source>
</reference>
<feature type="compositionally biased region" description="Polar residues" evidence="1">
    <location>
        <begin position="49"/>
        <end position="60"/>
    </location>
</feature>
<evidence type="ECO:0000256" key="1">
    <source>
        <dbReference type="SAM" id="MobiDB-lite"/>
    </source>
</evidence>
<comment type="caution">
    <text evidence="2">The sequence shown here is derived from an EMBL/GenBank/DDBJ whole genome shotgun (WGS) entry which is preliminary data.</text>
</comment>
<evidence type="ECO:0000313" key="3">
    <source>
        <dbReference type="Proteomes" id="UP000226031"/>
    </source>
</evidence>
<dbReference type="EMBL" id="PDND01000076">
    <property type="protein sequence ID" value="PGH32946.1"/>
    <property type="molecule type" value="Genomic_DNA"/>
</dbReference>
<dbReference type="AlphaFoldDB" id="A0A2B7ZG33"/>
<keyword evidence="3" id="KW-1185">Reference proteome</keyword>
<gene>
    <name evidence="2" type="ORF">GX50_04228</name>
</gene>
<dbReference type="Proteomes" id="UP000226031">
    <property type="component" value="Unassembled WGS sequence"/>
</dbReference>
<protein>
    <submittedName>
        <fullName evidence="2">Uncharacterized protein</fullName>
    </submittedName>
</protein>
<sequence>MNPRGQMYTTYVSAYGSLYQYTVVALGSGGAPFVNVHSATENTEAEPVRQSSKDAVTSSDQESRGELLYDRTGNTG</sequence>
<feature type="region of interest" description="Disordered" evidence="1">
    <location>
        <begin position="41"/>
        <end position="76"/>
    </location>
</feature>
<name>A0A2B7ZG33_9EURO</name>
<accession>A0A2B7ZG33</accession>
<evidence type="ECO:0000313" key="2">
    <source>
        <dbReference type="EMBL" id="PGH32946.1"/>
    </source>
</evidence>
<organism evidence="2 3">
    <name type="scientific">[Emmonsia] crescens</name>
    <dbReference type="NCBI Taxonomy" id="73230"/>
    <lineage>
        <taxon>Eukaryota</taxon>
        <taxon>Fungi</taxon>
        <taxon>Dikarya</taxon>
        <taxon>Ascomycota</taxon>
        <taxon>Pezizomycotina</taxon>
        <taxon>Eurotiomycetes</taxon>
        <taxon>Eurotiomycetidae</taxon>
        <taxon>Onygenales</taxon>
        <taxon>Ajellomycetaceae</taxon>
        <taxon>Emergomyces</taxon>
    </lineage>
</organism>
<proteinExistence type="predicted"/>